<comment type="caution">
    <text evidence="2">The sequence shown here is derived from an EMBL/GenBank/DDBJ whole genome shotgun (WGS) entry which is preliminary data.</text>
</comment>
<feature type="region of interest" description="Disordered" evidence="1">
    <location>
        <begin position="269"/>
        <end position="293"/>
    </location>
</feature>
<feature type="compositionally biased region" description="Polar residues" evidence="1">
    <location>
        <begin position="41"/>
        <end position="64"/>
    </location>
</feature>
<feature type="region of interest" description="Disordered" evidence="1">
    <location>
        <begin position="1"/>
        <end position="66"/>
    </location>
</feature>
<evidence type="ECO:0000256" key="1">
    <source>
        <dbReference type="SAM" id="MobiDB-lite"/>
    </source>
</evidence>
<sequence length="414" mass="44845">MVKPNTMRPLQALQGASQDHFLQRKSPPATDQGLLSPLPSPDSNDTGVNTRDCSVSPTSPTSARELNDQEQLLHVPIQTIQEQNQDQTHSPYPSPTRPPTRPSSQSALLPALHDLDLAKDEDLDIFMGQFAWSEDQRTFNICTLQKTDYSPSALVSDRDSNPDDDLGFGFGSTSRVSLTLQTGVGSCLVGASYDEGCTAEDDASFAHAYIMALHTRPAPDHIAASRQVVPPVFVVCVGRLRVTTSASSLGGFTDFAVLVSPFPTHNITAQEAESSSSSSSSTTSQPPHNGGFWIMFRDLEDDDDDEEEEEEEGDDHGCDVEIQEEAYKSRLGRAFHQAFGGLGPLGDAPHVDLAYIAGDWREMLAEPEKGLGAPEEIAAGFNYTAGHLFHPYLTPVKSDKVNAYKASWGNTVGH</sequence>
<keyword evidence="3" id="KW-1185">Reference proteome</keyword>
<reference evidence="2 3" key="1">
    <citation type="journal article" date="2023" name="PLoS ONE">
        <title>Cytospora paraplurivora sp. nov. isolated from orchards with fruit tree decline syndrome in Ontario, Canada.</title>
        <authorList>
            <person name="Ilyukhin E."/>
            <person name="Nguyen H.D.T."/>
            <person name="Castle A.J."/>
            <person name="Ellouze W."/>
        </authorList>
    </citation>
    <scope>NUCLEOTIDE SEQUENCE [LARGE SCALE GENOMIC DNA]</scope>
    <source>
        <strain evidence="2 3">FDS-564</strain>
    </source>
</reference>
<evidence type="ECO:0000313" key="2">
    <source>
        <dbReference type="EMBL" id="KAK7731554.1"/>
    </source>
</evidence>
<organism evidence="2 3">
    <name type="scientific">Cytospora paraplurivora</name>
    <dbReference type="NCBI Taxonomy" id="2898453"/>
    <lineage>
        <taxon>Eukaryota</taxon>
        <taxon>Fungi</taxon>
        <taxon>Dikarya</taxon>
        <taxon>Ascomycota</taxon>
        <taxon>Pezizomycotina</taxon>
        <taxon>Sordariomycetes</taxon>
        <taxon>Sordariomycetidae</taxon>
        <taxon>Diaporthales</taxon>
        <taxon>Cytosporaceae</taxon>
        <taxon>Cytospora</taxon>
    </lineage>
</organism>
<gene>
    <name evidence="2" type="ORF">SLS53_008718</name>
</gene>
<protein>
    <submittedName>
        <fullName evidence="2">Uncharacterized protein</fullName>
    </submittedName>
</protein>
<name>A0AAN9YCJ2_9PEZI</name>
<dbReference type="EMBL" id="JAJSPL020000055">
    <property type="protein sequence ID" value="KAK7731554.1"/>
    <property type="molecule type" value="Genomic_DNA"/>
</dbReference>
<feature type="region of interest" description="Disordered" evidence="1">
    <location>
        <begin position="82"/>
        <end position="106"/>
    </location>
</feature>
<evidence type="ECO:0000313" key="3">
    <source>
        <dbReference type="Proteomes" id="UP001320245"/>
    </source>
</evidence>
<accession>A0AAN9YCJ2</accession>
<feature type="compositionally biased region" description="Pro residues" evidence="1">
    <location>
        <begin position="92"/>
        <end position="101"/>
    </location>
</feature>
<dbReference type="AlphaFoldDB" id="A0AAN9YCJ2"/>
<dbReference type="Proteomes" id="UP001320245">
    <property type="component" value="Unassembled WGS sequence"/>
</dbReference>
<feature type="compositionally biased region" description="Low complexity" evidence="1">
    <location>
        <begin position="274"/>
        <end position="284"/>
    </location>
</feature>
<proteinExistence type="predicted"/>